<proteinExistence type="predicted"/>
<dbReference type="EMBL" id="BART01019965">
    <property type="protein sequence ID" value="GAG98401.1"/>
    <property type="molecule type" value="Genomic_DNA"/>
</dbReference>
<organism evidence="1">
    <name type="scientific">marine sediment metagenome</name>
    <dbReference type="NCBI Taxonomy" id="412755"/>
    <lineage>
        <taxon>unclassified sequences</taxon>
        <taxon>metagenomes</taxon>
        <taxon>ecological metagenomes</taxon>
    </lineage>
</organism>
<comment type="caution">
    <text evidence="1">The sequence shown here is derived from an EMBL/GenBank/DDBJ whole genome shotgun (WGS) entry which is preliminary data.</text>
</comment>
<reference evidence="1" key="1">
    <citation type="journal article" date="2014" name="Front. Microbiol.">
        <title>High frequency of phylogenetically diverse reductive dehalogenase-homologous genes in deep subseafloor sedimentary metagenomes.</title>
        <authorList>
            <person name="Kawai M."/>
            <person name="Futagami T."/>
            <person name="Toyoda A."/>
            <person name="Takaki Y."/>
            <person name="Nishi S."/>
            <person name="Hori S."/>
            <person name="Arai W."/>
            <person name="Tsubouchi T."/>
            <person name="Morono Y."/>
            <person name="Uchiyama I."/>
            <person name="Ito T."/>
            <person name="Fujiyama A."/>
            <person name="Inagaki F."/>
            <person name="Takami H."/>
        </authorList>
    </citation>
    <scope>NUCLEOTIDE SEQUENCE</scope>
    <source>
        <strain evidence="1">Expedition CK06-06</strain>
    </source>
</reference>
<accession>X1DPP6</accession>
<dbReference type="AlphaFoldDB" id="X1DPP6"/>
<gene>
    <name evidence="1" type="ORF">S01H4_37203</name>
</gene>
<sequence>MPDKSGNYKKMKVKILSTKYEILNNTKAQMRKIQNKTSFGI</sequence>
<evidence type="ECO:0000313" key="1">
    <source>
        <dbReference type="EMBL" id="GAG98401.1"/>
    </source>
</evidence>
<protein>
    <submittedName>
        <fullName evidence="1">Uncharacterized protein</fullName>
    </submittedName>
</protein>
<name>X1DPP6_9ZZZZ</name>